<dbReference type="EMBL" id="JBAMMX010000018">
    <property type="protein sequence ID" value="KAK6923301.1"/>
    <property type="molecule type" value="Genomic_DNA"/>
</dbReference>
<reference evidence="1 2" key="1">
    <citation type="submission" date="2023-12" db="EMBL/GenBank/DDBJ databases">
        <title>A high-quality genome assembly for Dillenia turbinata (Dilleniales).</title>
        <authorList>
            <person name="Chanderbali A."/>
        </authorList>
    </citation>
    <scope>NUCLEOTIDE SEQUENCE [LARGE SCALE GENOMIC DNA]</scope>
    <source>
        <strain evidence="1">LSX21</strain>
        <tissue evidence="1">Leaf</tissue>
    </source>
</reference>
<accession>A0AAN8V455</accession>
<dbReference type="InterPro" id="IPR044789">
    <property type="entry name" value="Put_A1-4-GlycosylTfrase_plant"/>
</dbReference>
<keyword evidence="2" id="KW-1185">Reference proteome</keyword>
<name>A0AAN8V455_9MAGN</name>
<sequence>MRKNRKLLKILKSKTSSSRAFSARVNEFFNGSSSNSPNCKVRFFMTWISSLNALGERELFTIQSLFKSHPKGCLVLISNSMDCSEGFEILRPLYELGFRVIPISPDFDFIFKNTLAKSWFDKLKKGNVEPGEVSIVLKSFRSLRNEIGAHTIKWELE</sequence>
<evidence type="ECO:0000313" key="1">
    <source>
        <dbReference type="EMBL" id="KAK6923301.1"/>
    </source>
</evidence>
<dbReference type="Proteomes" id="UP001370490">
    <property type="component" value="Unassembled WGS sequence"/>
</dbReference>
<dbReference type="AlphaFoldDB" id="A0AAN8V455"/>
<evidence type="ECO:0000313" key="2">
    <source>
        <dbReference type="Proteomes" id="UP001370490"/>
    </source>
</evidence>
<dbReference type="PANTHER" id="PTHR46781">
    <property type="entry name" value="ALPHA 1,4-GLYCOSYLTRANSFERASE FAMILY PROTEIN"/>
    <property type="match status" value="1"/>
</dbReference>
<organism evidence="1 2">
    <name type="scientific">Dillenia turbinata</name>
    <dbReference type="NCBI Taxonomy" id="194707"/>
    <lineage>
        <taxon>Eukaryota</taxon>
        <taxon>Viridiplantae</taxon>
        <taxon>Streptophyta</taxon>
        <taxon>Embryophyta</taxon>
        <taxon>Tracheophyta</taxon>
        <taxon>Spermatophyta</taxon>
        <taxon>Magnoliopsida</taxon>
        <taxon>eudicotyledons</taxon>
        <taxon>Gunneridae</taxon>
        <taxon>Pentapetalae</taxon>
        <taxon>Dilleniales</taxon>
        <taxon>Dilleniaceae</taxon>
        <taxon>Dillenia</taxon>
    </lineage>
</organism>
<protein>
    <submittedName>
        <fullName evidence="1">Uncharacterized protein</fullName>
    </submittedName>
</protein>
<proteinExistence type="predicted"/>
<gene>
    <name evidence="1" type="ORF">RJ641_011605</name>
</gene>
<dbReference type="PANTHER" id="PTHR46781:SF5">
    <property type="entry name" value="ALPHA 1,4-GLYCOSYLTRANSFERASE FAMILY PROTEIN"/>
    <property type="match status" value="1"/>
</dbReference>
<comment type="caution">
    <text evidence="1">The sequence shown here is derived from an EMBL/GenBank/DDBJ whole genome shotgun (WGS) entry which is preliminary data.</text>
</comment>